<evidence type="ECO:0000256" key="1">
    <source>
        <dbReference type="SAM" id="MobiDB-lite"/>
    </source>
</evidence>
<organism evidence="2 3">
    <name type="scientific">Rhizobium phage Pasto</name>
    <dbReference type="NCBI Taxonomy" id="2767575"/>
    <lineage>
        <taxon>Viruses</taxon>
        <taxon>Duplodnaviria</taxon>
        <taxon>Heunggongvirae</taxon>
        <taxon>Uroviricota</taxon>
        <taxon>Caudoviricetes</taxon>
        <taxon>Autographivirales</taxon>
        <taxon>Autographivirales incertae sedis</taxon>
        <taxon>Pastovirus</taxon>
        <taxon>Pastovirus pasto</taxon>
    </lineage>
</organism>
<name>A0A7S6R830_9CAUD</name>
<evidence type="ECO:0000313" key="2">
    <source>
        <dbReference type="EMBL" id="QOV06127.1"/>
    </source>
</evidence>
<protein>
    <submittedName>
        <fullName evidence="2">Uncharacterized protein</fullName>
    </submittedName>
</protein>
<dbReference type="Proteomes" id="UP000593603">
    <property type="component" value="Segment"/>
</dbReference>
<accession>A0A7S6R830</accession>
<feature type="compositionally biased region" description="Gly residues" evidence="1">
    <location>
        <begin position="163"/>
        <end position="176"/>
    </location>
</feature>
<feature type="compositionally biased region" description="Gly residues" evidence="1">
    <location>
        <begin position="270"/>
        <end position="282"/>
    </location>
</feature>
<dbReference type="EMBL" id="MT708545">
    <property type="protein sequence ID" value="QOV06127.1"/>
    <property type="molecule type" value="Genomic_DNA"/>
</dbReference>
<feature type="region of interest" description="Disordered" evidence="1">
    <location>
        <begin position="163"/>
        <end position="186"/>
    </location>
</feature>
<proteinExistence type="predicted"/>
<feature type="region of interest" description="Disordered" evidence="1">
    <location>
        <begin position="265"/>
        <end position="298"/>
    </location>
</feature>
<keyword evidence="3" id="KW-1185">Reference proteome</keyword>
<sequence length="361" mass="34720">MALPTSGPMTAAMINAELGRAANAAFSLNGAAERALAGVSSGAISMASFYGKSSEIVVNMAAGGSAITLESLFSAADWASDTQKRVILPAGAERGNSANTNAAVTIGTNAWGGNLIFEVRGTISGRGGAANSGVGGNAFQANRVGNANQKLTMILTGTLRGGGGGGGKGGAGGGGSTTTTVREPASGWSQGYADGRYWMALTVGGNPGNTAVMWDNQAMGYVAYNTTVAAIGGYTYYRGPLFDEYSDDGPGYFYNYQSYRTSTASAPTSGGAGGNGGAGEGYGQARSGGSTGSAGGANAGAGGTGGAGGLYGATGGIGATGANGNASNGAAGAAGGLAGYGLLGTANVTLTNSGTIQGRTG</sequence>
<gene>
    <name evidence="2" type="ORF">CPT_Pasto_053</name>
</gene>
<feature type="compositionally biased region" description="Gly residues" evidence="1">
    <location>
        <begin position="289"/>
        <end position="298"/>
    </location>
</feature>
<reference evidence="2 3" key="1">
    <citation type="submission" date="2020-07" db="EMBL/GenBank/DDBJ databases">
        <title>Complete genome sequence of Rhizobium japonicum phage Pasto.</title>
        <authorList>
            <person name="Manuel N.S."/>
            <person name="Ravindran A."/>
            <person name="Newkirk H."/>
            <person name="Gonzalez C."/>
            <person name="Young R."/>
            <person name="Liu M."/>
        </authorList>
    </citation>
    <scope>NUCLEOTIDE SEQUENCE [LARGE SCALE GENOMIC DNA]</scope>
</reference>
<evidence type="ECO:0000313" key="3">
    <source>
        <dbReference type="Proteomes" id="UP000593603"/>
    </source>
</evidence>